<keyword evidence="4" id="KW-1185">Reference proteome</keyword>
<reference evidence="3" key="1">
    <citation type="submission" date="2015-07" db="EMBL/GenBank/DDBJ databases">
        <title>Draft Genome Sequences of Anaerolinea thermolimosa IMO-1, Bellilinea caldifistulae GOMI-1, Leptolinea tardivitalis YMTK-2, Levilinea saccharolytica KIBI-1,Longilinea arvoryzae KOME-1, Previously Described as Members of the Anaerolineaceae (Chloroflexi).</title>
        <authorList>
            <person name="Sekiguchi Y."/>
            <person name="Ohashi A."/>
            <person name="Matsuura N."/>
            <person name="Tourlousse M.D."/>
        </authorList>
    </citation>
    <scope>NUCLEOTIDE SEQUENCE [LARGE SCALE GENOMIC DNA]</scope>
    <source>
        <strain evidence="3">KOME-1</strain>
    </source>
</reference>
<feature type="region of interest" description="Disordered" evidence="1">
    <location>
        <begin position="1"/>
        <end position="54"/>
    </location>
</feature>
<dbReference type="EMBL" id="DF967972">
    <property type="protein sequence ID" value="GAP13169.1"/>
    <property type="molecule type" value="Genomic_DNA"/>
</dbReference>
<sequence>MPRRDAFSMLRSTQAEPDASNANISPEVNENPSGIRPLDFIPAAEPRKRRERGWERTRRAEIATYRGIPPETHQTLIRIASALGVPVDEVARAFLEYGLGQYQAGQLPLSPYPKAQRMTLFPEGNQTHVATASRWLQQAFLAKQSHHKGKKAKSPKNWESRATYRIPAELKTEVKQVASEHFVGVGELVLFLFLYALKAFEEQRLQLQPQPKLTGKTLFKDRE</sequence>
<accession>A0A0S7BH58</accession>
<evidence type="ECO:0000259" key="2">
    <source>
        <dbReference type="PROSITE" id="PS50943"/>
    </source>
</evidence>
<dbReference type="STRING" id="360412.LARV_00920"/>
<dbReference type="Proteomes" id="UP000055060">
    <property type="component" value="Unassembled WGS sequence"/>
</dbReference>
<dbReference type="OrthoDB" id="164501at2"/>
<protein>
    <recommendedName>
        <fullName evidence="2">HTH cro/C1-type domain-containing protein</fullName>
    </recommendedName>
</protein>
<dbReference type="PROSITE" id="PS50943">
    <property type="entry name" value="HTH_CROC1"/>
    <property type="match status" value="1"/>
</dbReference>
<dbReference type="InterPro" id="IPR001387">
    <property type="entry name" value="Cro/C1-type_HTH"/>
</dbReference>
<feature type="compositionally biased region" description="Polar residues" evidence="1">
    <location>
        <begin position="10"/>
        <end position="32"/>
    </location>
</feature>
<evidence type="ECO:0000256" key="1">
    <source>
        <dbReference type="SAM" id="MobiDB-lite"/>
    </source>
</evidence>
<evidence type="ECO:0000313" key="3">
    <source>
        <dbReference type="EMBL" id="GAP13169.1"/>
    </source>
</evidence>
<name>A0A0S7BH58_9CHLR</name>
<feature type="domain" description="HTH cro/C1-type" evidence="2">
    <location>
        <begin position="74"/>
        <end position="90"/>
    </location>
</feature>
<evidence type="ECO:0000313" key="4">
    <source>
        <dbReference type="Proteomes" id="UP000055060"/>
    </source>
</evidence>
<gene>
    <name evidence="3" type="ORF">LARV_00920</name>
</gene>
<proteinExistence type="predicted"/>
<dbReference type="AlphaFoldDB" id="A0A0S7BH58"/>
<dbReference type="RefSeq" id="WP_075072522.1">
    <property type="nucleotide sequence ID" value="NZ_DF967972.1"/>
</dbReference>
<organism evidence="3">
    <name type="scientific">Longilinea arvoryzae</name>
    <dbReference type="NCBI Taxonomy" id="360412"/>
    <lineage>
        <taxon>Bacteria</taxon>
        <taxon>Bacillati</taxon>
        <taxon>Chloroflexota</taxon>
        <taxon>Anaerolineae</taxon>
        <taxon>Anaerolineales</taxon>
        <taxon>Anaerolineaceae</taxon>
        <taxon>Longilinea</taxon>
    </lineage>
</organism>
<feature type="compositionally biased region" description="Basic and acidic residues" evidence="1">
    <location>
        <begin position="45"/>
        <end position="54"/>
    </location>
</feature>